<dbReference type="GO" id="GO:0006508">
    <property type="term" value="P:proteolysis"/>
    <property type="evidence" value="ECO:0007669"/>
    <property type="project" value="UniProtKB-KW"/>
</dbReference>
<dbReference type="RefSeq" id="WP_092979718.1">
    <property type="nucleotide sequence ID" value="NZ_FOYQ01000001.1"/>
</dbReference>
<sequence>MKKFLLLFVGLALLACSKDDDNLNPGGPNPGGQNLDTQDFMWKAMNLWYFWQGDVANLADDRFSTDQEYTEFLASESDPALFFNNRLRFSEDRFSFFSEDYRDLTQSLAGTTLSTGLEFGLTYDDVNGNGQLDATDPVYGIVRYVLPNGSAASADIARGDIFIGVDGTNLNGGNFSDLLFGENTSLTLNMADFAGGELNPSGKEVPLTKAVLTENPVFITKTFNLNGTIVGYLMYNGFTNEFDADLNNAFGELVGAGATELVLDLRYNSGGSVNSSRLLSSMIYGTFTNQLYLRQRWNDKIQEAFTRDDPNALDDFFASTIGGGTAVNTLNLSRVYILTSRSTASASELVINGLDPYIDVILIGRTTTGKNEFSLTMVDDPDRSGAPFIYTQSREANINPDNEWAIQPLVGRNENSVGFSDYTAGFAPDIEQGETLGNYGILGDENEPLLALALQEISGMSGRTSTARQANAREVVPFTHSGMFTPTRDNMYLDKNITLPSLEVGTITIGDQ</sequence>
<dbReference type="GO" id="GO:0004175">
    <property type="term" value="F:endopeptidase activity"/>
    <property type="evidence" value="ECO:0007669"/>
    <property type="project" value="TreeGrafter"/>
</dbReference>
<dbReference type="Pfam" id="PF18294">
    <property type="entry name" value="Pept_S41_N"/>
    <property type="match status" value="1"/>
</dbReference>
<feature type="domain" description="Tail specific protease" evidence="1">
    <location>
        <begin position="200"/>
        <end position="413"/>
    </location>
</feature>
<dbReference type="PANTHER" id="PTHR32060:SF22">
    <property type="entry name" value="CARBOXYL-TERMINAL-PROCESSING PEPTIDASE 3, CHLOROPLASTIC"/>
    <property type="match status" value="1"/>
</dbReference>
<dbReference type="SMART" id="SM00245">
    <property type="entry name" value="TSPc"/>
    <property type="match status" value="1"/>
</dbReference>
<dbReference type="EMBL" id="FOYQ01000001">
    <property type="protein sequence ID" value="SFR31206.1"/>
    <property type="molecule type" value="Genomic_DNA"/>
</dbReference>
<dbReference type="OrthoDB" id="7168509at2"/>
<gene>
    <name evidence="2" type="ORF">SAMN04490243_0033</name>
</gene>
<reference evidence="2 3" key="1">
    <citation type="submission" date="2016-10" db="EMBL/GenBank/DDBJ databases">
        <authorList>
            <person name="de Groot N.N."/>
        </authorList>
    </citation>
    <scope>NUCLEOTIDE SEQUENCE [LARGE SCALE GENOMIC DNA]</scope>
    <source>
        <strain evidence="2 3">DSM 21019</strain>
    </source>
</reference>
<dbReference type="PANTHER" id="PTHR32060">
    <property type="entry name" value="TAIL-SPECIFIC PROTEASE"/>
    <property type="match status" value="1"/>
</dbReference>
<dbReference type="STRING" id="400055.SAMN04490243_0033"/>
<protein>
    <submittedName>
        <fullName evidence="2">C-terminal processing protease CtpA/Prc, contains a PDZ domain</fullName>
    </submittedName>
</protein>
<dbReference type="PROSITE" id="PS51257">
    <property type="entry name" value="PROKAR_LIPOPROTEIN"/>
    <property type="match status" value="1"/>
</dbReference>
<dbReference type="Gene3D" id="3.30.750.170">
    <property type="match status" value="1"/>
</dbReference>
<keyword evidence="3" id="KW-1185">Reference proteome</keyword>
<evidence type="ECO:0000259" key="1">
    <source>
        <dbReference type="SMART" id="SM00245"/>
    </source>
</evidence>
<keyword evidence="2" id="KW-0378">Hydrolase</keyword>
<name>A0A1I6FMP2_9FLAO</name>
<dbReference type="SUPFAM" id="SSF50156">
    <property type="entry name" value="PDZ domain-like"/>
    <property type="match status" value="1"/>
</dbReference>
<dbReference type="Proteomes" id="UP000199534">
    <property type="component" value="Unassembled WGS sequence"/>
</dbReference>
<dbReference type="InterPro" id="IPR029045">
    <property type="entry name" value="ClpP/crotonase-like_dom_sf"/>
</dbReference>
<dbReference type="InterPro" id="IPR005151">
    <property type="entry name" value="Tail-specific_protease"/>
</dbReference>
<dbReference type="InterPro" id="IPR036034">
    <property type="entry name" value="PDZ_sf"/>
</dbReference>
<dbReference type="SUPFAM" id="SSF52096">
    <property type="entry name" value="ClpP/crotonase"/>
    <property type="match status" value="1"/>
</dbReference>
<organism evidence="2 3">
    <name type="scientific">Robiginitalea myxolifaciens</name>
    <dbReference type="NCBI Taxonomy" id="400055"/>
    <lineage>
        <taxon>Bacteria</taxon>
        <taxon>Pseudomonadati</taxon>
        <taxon>Bacteroidota</taxon>
        <taxon>Flavobacteriia</taxon>
        <taxon>Flavobacteriales</taxon>
        <taxon>Flavobacteriaceae</taxon>
        <taxon>Robiginitalea</taxon>
    </lineage>
</organism>
<dbReference type="Gene3D" id="3.90.226.10">
    <property type="entry name" value="2-enoyl-CoA Hydratase, Chain A, domain 1"/>
    <property type="match status" value="1"/>
</dbReference>
<dbReference type="GO" id="GO:0008236">
    <property type="term" value="F:serine-type peptidase activity"/>
    <property type="evidence" value="ECO:0007669"/>
    <property type="project" value="InterPro"/>
</dbReference>
<proteinExistence type="predicted"/>
<dbReference type="Gene3D" id="2.30.42.10">
    <property type="match status" value="1"/>
</dbReference>
<dbReference type="AlphaFoldDB" id="A0A1I6FMP2"/>
<evidence type="ECO:0000313" key="2">
    <source>
        <dbReference type="EMBL" id="SFR31206.1"/>
    </source>
</evidence>
<dbReference type="InterPro" id="IPR041613">
    <property type="entry name" value="Pept_S41_N"/>
</dbReference>
<accession>A0A1I6FMP2</accession>
<evidence type="ECO:0000313" key="3">
    <source>
        <dbReference type="Proteomes" id="UP000199534"/>
    </source>
</evidence>
<dbReference type="CDD" id="cd07561">
    <property type="entry name" value="Peptidase_S41_CPP_like"/>
    <property type="match status" value="1"/>
</dbReference>
<keyword evidence="2" id="KW-0645">Protease</keyword>
<dbReference type="Pfam" id="PF03572">
    <property type="entry name" value="Peptidase_S41"/>
    <property type="match status" value="1"/>
</dbReference>